<evidence type="ECO:0000256" key="1">
    <source>
        <dbReference type="SAM" id="MobiDB-lite"/>
    </source>
</evidence>
<protein>
    <submittedName>
        <fullName evidence="2">Uncharacterized protein</fullName>
    </submittedName>
</protein>
<sequence>MLGLVNRGSSSISKRRSAGKGNLLQ</sequence>
<dbReference type="AlphaFoldDB" id="A0A2P2QDX6"/>
<proteinExistence type="predicted"/>
<dbReference type="EMBL" id="GGEC01084610">
    <property type="protein sequence ID" value="MBX65094.1"/>
    <property type="molecule type" value="Transcribed_RNA"/>
</dbReference>
<evidence type="ECO:0000313" key="2">
    <source>
        <dbReference type="EMBL" id="MBX65094.1"/>
    </source>
</evidence>
<accession>A0A2P2QDX6</accession>
<organism evidence="2">
    <name type="scientific">Rhizophora mucronata</name>
    <name type="common">Asiatic mangrove</name>
    <dbReference type="NCBI Taxonomy" id="61149"/>
    <lineage>
        <taxon>Eukaryota</taxon>
        <taxon>Viridiplantae</taxon>
        <taxon>Streptophyta</taxon>
        <taxon>Embryophyta</taxon>
        <taxon>Tracheophyta</taxon>
        <taxon>Spermatophyta</taxon>
        <taxon>Magnoliopsida</taxon>
        <taxon>eudicotyledons</taxon>
        <taxon>Gunneridae</taxon>
        <taxon>Pentapetalae</taxon>
        <taxon>rosids</taxon>
        <taxon>fabids</taxon>
        <taxon>Malpighiales</taxon>
        <taxon>Rhizophoraceae</taxon>
        <taxon>Rhizophora</taxon>
    </lineage>
</organism>
<name>A0A2P2QDX6_RHIMU</name>
<reference evidence="2" key="1">
    <citation type="submission" date="2018-02" db="EMBL/GenBank/DDBJ databases">
        <title>Rhizophora mucronata_Transcriptome.</title>
        <authorList>
            <person name="Meera S.P."/>
            <person name="Sreeshan A."/>
            <person name="Augustine A."/>
        </authorList>
    </citation>
    <scope>NUCLEOTIDE SEQUENCE</scope>
    <source>
        <tissue evidence="2">Leaf</tissue>
    </source>
</reference>
<feature type="region of interest" description="Disordered" evidence="1">
    <location>
        <begin position="1"/>
        <end position="25"/>
    </location>
</feature>